<evidence type="ECO:0000256" key="5">
    <source>
        <dbReference type="ARBA" id="ARBA00022692"/>
    </source>
</evidence>
<dbReference type="GO" id="GO:0005886">
    <property type="term" value="C:plasma membrane"/>
    <property type="evidence" value="ECO:0007669"/>
    <property type="project" value="UniProtKB-SubCell"/>
</dbReference>
<evidence type="ECO:0000256" key="7">
    <source>
        <dbReference type="ARBA" id="ARBA00023136"/>
    </source>
</evidence>
<dbReference type="Pfam" id="PF02397">
    <property type="entry name" value="Bac_transf"/>
    <property type="match status" value="1"/>
</dbReference>
<dbReference type="AlphaFoldDB" id="A0A850QGL6"/>
<protein>
    <submittedName>
        <fullName evidence="11">Sugar transferase</fullName>
    </submittedName>
</protein>
<dbReference type="PANTHER" id="PTHR30576">
    <property type="entry name" value="COLANIC BIOSYNTHESIS UDP-GLUCOSE LIPID CARRIER TRANSFERASE"/>
    <property type="match status" value="1"/>
</dbReference>
<evidence type="ECO:0000256" key="2">
    <source>
        <dbReference type="ARBA" id="ARBA00006464"/>
    </source>
</evidence>
<organism evidence="11 12">
    <name type="scientific">Donghicola mangrovi</name>
    <dbReference type="NCBI Taxonomy" id="2729614"/>
    <lineage>
        <taxon>Bacteria</taxon>
        <taxon>Pseudomonadati</taxon>
        <taxon>Pseudomonadota</taxon>
        <taxon>Alphaproteobacteria</taxon>
        <taxon>Rhodobacterales</taxon>
        <taxon>Roseobacteraceae</taxon>
        <taxon>Donghicola</taxon>
    </lineage>
</organism>
<dbReference type="GO" id="GO:0016780">
    <property type="term" value="F:phosphotransferase activity, for other substituted phosphate groups"/>
    <property type="evidence" value="ECO:0007669"/>
    <property type="project" value="TreeGrafter"/>
</dbReference>
<keyword evidence="7 9" id="KW-0472">Membrane</keyword>
<evidence type="ECO:0000256" key="1">
    <source>
        <dbReference type="ARBA" id="ARBA00004236"/>
    </source>
</evidence>
<dbReference type="InterPro" id="IPR003362">
    <property type="entry name" value="Bact_transf"/>
</dbReference>
<evidence type="ECO:0000256" key="4">
    <source>
        <dbReference type="ARBA" id="ARBA00022679"/>
    </source>
</evidence>
<proteinExistence type="inferred from homology"/>
<evidence type="ECO:0000256" key="6">
    <source>
        <dbReference type="ARBA" id="ARBA00022989"/>
    </source>
</evidence>
<sequence>MTNTSTSASNNGGPAQRSSAGDLLSYEGALKRVADIVLAILLLPILLPIIGVFYLIVRMDGGPGFYGHTRVGREGKPFKCWKLRSMVTDSQTRLAEYLASNPEAAAEWERDFKLRNDPRITRIGNFLRKSSLDELPQIWNVLKGEMSLVGPRPVTKEELVRYGAQQWAYLMMRPGVTGLWQVSGRNDISYDERVALDARYCREVSPVKDIVILFSTIGAITNRTGV</sequence>
<keyword evidence="6 9" id="KW-1133">Transmembrane helix</keyword>
<name>A0A850QGL6_9RHOB</name>
<evidence type="ECO:0000256" key="9">
    <source>
        <dbReference type="SAM" id="Phobius"/>
    </source>
</evidence>
<evidence type="ECO:0000259" key="10">
    <source>
        <dbReference type="Pfam" id="PF02397"/>
    </source>
</evidence>
<dbReference type="Proteomes" id="UP000592216">
    <property type="component" value="Unassembled WGS sequence"/>
</dbReference>
<dbReference type="PANTHER" id="PTHR30576:SF4">
    <property type="entry name" value="UNDECAPRENYL-PHOSPHATE GALACTOSE PHOSPHOTRANSFERASE"/>
    <property type="match status" value="1"/>
</dbReference>
<evidence type="ECO:0000313" key="12">
    <source>
        <dbReference type="Proteomes" id="UP000592216"/>
    </source>
</evidence>
<evidence type="ECO:0000256" key="3">
    <source>
        <dbReference type="ARBA" id="ARBA00022475"/>
    </source>
</evidence>
<comment type="similarity">
    <text evidence="2">Belongs to the bacterial sugar transferase family.</text>
</comment>
<comment type="caution">
    <text evidence="11">The sequence shown here is derived from an EMBL/GenBank/DDBJ whole genome shotgun (WGS) entry which is preliminary data.</text>
</comment>
<feature type="domain" description="Bacterial sugar transferase" evidence="10">
    <location>
        <begin position="31"/>
        <end position="220"/>
    </location>
</feature>
<accession>A0A850QGL6</accession>
<keyword evidence="4 11" id="KW-0808">Transferase</keyword>
<evidence type="ECO:0000256" key="8">
    <source>
        <dbReference type="ARBA" id="ARBA00023169"/>
    </source>
</evidence>
<keyword evidence="8" id="KW-0270">Exopolysaccharide synthesis</keyword>
<keyword evidence="5 9" id="KW-0812">Transmembrane</keyword>
<dbReference type="RefSeq" id="WP_177158762.1">
    <property type="nucleotide sequence ID" value="NZ_JABCJE010000012.1"/>
</dbReference>
<evidence type="ECO:0000313" key="11">
    <source>
        <dbReference type="EMBL" id="NVO25209.1"/>
    </source>
</evidence>
<keyword evidence="3" id="KW-1003">Cell membrane</keyword>
<feature type="transmembrane region" description="Helical" evidence="9">
    <location>
        <begin position="36"/>
        <end position="57"/>
    </location>
</feature>
<dbReference type="EMBL" id="JABCJE010000012">
    <property type="protein sequence ID" value="NVO25209.1"/>
    <property type="molecule type" value="Genomic_DNA"/>
</dbReference>
<dbReference type="GO" id="GO:0000271">
    <property type="term" value="P:polysaccharide biosynthetic process"/>
    <property type="evidence" value="ECO:0007669"/>
    <property type="project" value="UniProtKB-KW"/>
</dbReference>
<gene>
    <name evidence="11" type="ORF">HJ536_17770</name>
</gene>
<reference evidence="11 12" key="1">
    <citation type="submission" date="2020-04" db="EMBL/GenBank/DDBJ databases">
        <title>Donghicola sp., a member of the Rhodobacteraceae family isolated from mangrove forest in Thailand.</title>
        <authorList>
            <person name="Charoenyingcharoen P."/>
            <person name="Yukphan P."/>
        </authorList>
    </citation>
    <scope>NUCLEOTIDE SEQUENCE [LARGE SCALE GENOMIC DNA]</scope>
    <source>
        <strain evidence="11 12">B5-SW-15</strain>
    </source>
</reference>
<comment type="subcellular location">
    <subcellularLocation>
        <location evidence="1">Cell membrane</location>
    </subcellularLocation>
</comment>